<comment type="similarity">
    <text evidence="3">Belongs to the DegT/DnrJ/EryC1 family.</text>
</comment>
<dbReference type="Pfam" id="PF01041">
    <property type="entry name" value="DegT_DnrJ_EryC1"/>
    <property type="match status" value="1"/>
</dbReference>
<reference evidence="4 5" key="1">
    <citation type="submission" date="2017-09" db="EMBL/GenBank/DDBJ databases">
        <title>Depth-based differentiation of microbial function through sediment-hosted aquifers and enrichment of novel symbionts in the deep terrestrial subsurface.</title>
        <authorList>
            <person name="Probst A.J."/>
            <person name="Ladd B."/>
            <person name="Jarett J.K."/>
            <person name="Geller-Mcgrath D.E."/>
            <person name="Sieber C.M."/>
            <person name="Emerson J.B."/>
            <person name="Anantharaman K."/>
            <person name="Thomas B.C."/>
            <person name="Malmstrom R."/>
            <person name="Stieglmeier M."/>
            <person name="Klingl A."/>
            <person name="Woyke T."/>
            <person name="Ryan C.M."/>
            <person name="Banfield J.F."/>
        </authorList>
    </citation>
    <scope>NUCLEOTIDE SEQUENCE [LARGE SCALE GENOMIC DNA]</scope>
    <source>
        <strain evidence="4">CG23_combo_of_CG06-09_8_20_14_all_40_14</strain>
    </source>
</reference>
<keyword evidence="4" id="KW-0032">Aminotransferase</keyword>
<dbReference type="InterPro" id="IPR000653">
    <property type="entry name" value="DegT/StrS_aminotransferase"/>
</dbReference>
<keyword evidence="2 3" id="KW-0663">Pyridoxal phosphate</keyword>
<proteinExistence type="inferred from homology"/>
<dbReference type="Gene3D" id="3.90.1150.10">
    <property type="entry name" value="Aspartate Aminotransferase, domain 1"/>
    <property type="match status" value="1"/>
</dbReference>
<gene>
    <name evidence="4" type="ORF">COX53_01585</name>
</gene>
<dbReference type="SUPFAM" id="SSF53383">
    <property type="entry name" value="PLP-dependent transferases"/>
    <property type="match status" value="1"/>
</dbReference>
<dbReference type="Proteomes" id="UP000231388">
    <property type="component" value="Unassembled WGS sequence"/>
</dbReference>
<dbReference type="EMBL" id="PCQY01000020">
    <property type="protein sequence ID" value="PIP04590.1"/>
    <property type="molecule type" value="Genomic_DNA"/>
</dbReference>
<evidence type="ECO:0000256" key="1">
    <source>
        <dbReference type="PIRSR" id="PIRSR000390-1"/>
    </source>
</evidence>
<dbReference type="CDD" id="cd00616">
    <property type="entry name" value="AHBA_syn"/>
    <property type="match status" value="1"/>
</dbReference>
<dbReference type="AlphaFoldDB" id="A0A2G9XC81"/>
<keyword evidence="4" id="KW-0808">Transferase</keyword>
<dbReference type="InterPro" id="IPR015424">
    <property type="entry name" value="PyrdxlP-dep_Trfase"/>
</dbReference>
<evidence type="ECO:0000256" key="3">
    <source>
        <dbReference type="RuleBase" id="RU004508"/>
    </source>
</evidence>
<organism evidence="4 5">
    <name type="scientific">candidate division WWE3 bacterium CG23_combo_of_CG06-09_8_20_14_all_40_14</name>
    <dbReference type="NCBI Taxonomy" id="1975095"/>
    <lineage>
        <taxon>Bacteria</taxon>
        <taxon>Katanobacteria</taxon>
    </lineage>
</organism>
<dbReference type="GO" id="GO:0030170">
    <property type="term" value="F:pyridoxal phosphate binding"/>
    <property type="evidence" value="ECO:0007669"/>
    <property type="project" value="TreeGrafter"/>
</dbReference>
<comment type="caution">
    <text evidence="4">The sequence shown here is derived from an EMBL/GenBank/DDBJ whole genome shotgun (WGS) entry which is preliminary data.</text>
</comment>
<dbReference type="PIRSF" id="PIRSF000390">
    <property type="entry name" value="PLP_StrS"/>
    <property type="match status" value="1"/>
</dbReference>
<feature type="active site" description="Proton acceptor" evidence="1">
    <location>
        <position position="186"/>
    </location>
</feature>
<dbReference type="PANTHER" id="PTHR30244">
    <property type="entry name" value="TRANSAMINASE"/>
    <property type="match status" value="1"/>
</dbReference>
<feature type="modified residue" description="N6-(pyridoxal phosphate)lysine" evidence="2">
    <location>
        <position position="186"/>
    </location>
</feature>
<dbReference type="InterPro" id="IPR015421">
    <property type="entry name" value="PyrdxlP-dep_Trfase_major"/>
</dbReference>
<dbReference type="GO" id="GO:0008483">
    <property type="term" value="F:transaminase activity"/>
    <property type="evidence" value="ECO:0007669"/>
    <property type="project" value="UniProtKB-KW"/>
</dbReference>
<name>A0A2G9XC81_UNCKA</name>
<accession>A0A2G9XC81</accession>
<dbReference type="GO" id="GO:0000271">
    <property type="term" value="P:polysaccharide biosynthetic process"/>
    <property type="evidence" value="ECO:0007669"/>
    <property type="project" value="TreeGrafter"/>
</dbReference>
<evidence type="ECO:0000313" key="4">
    <source>
        <dbReference type="EMBL" id="PIP04590.1"/>
    </source>
</evidence>
<dbReference type="Gene3D" id="3.40.640.10">
    <property type="entry name" value="Type I PLP-dependent aspartate aminotransferase-like (Major domain)"/>
    <property type="match status" value="1"/>
</dbReference>
<protein>
    <submittedName>
        <fullName evidence="4">Aminotransferase DegT</fullName>
    </submittedName>
</protein>
<dbReference type="InterPro" id="IPR015422">
    <property type="entry name" value="PyrdxlP-dep_Trfase_small"/>
</dbReference>
<dbReference type="PANTHER" id="PTHR30244:SF34">
    <property type="entry name" value="DTDP-4-AMINO-4,6-DIDEOXYGALACTOSE TRANSAMINASE"/>
    <property type="match status" value="1"/>
</dbReference>
<evidence type="ECO:0000313" key="5">
    <source>
        <dbReference type="Proteomes" id="UP000231388"/>
    </source>
</evidence>
<sequence length="377" mass="42172">MSELQPIWVNEPKIPDKAVEYVSDAVRSSWISGSGHYVQEFEKKFAEYTGIKYATVCSNGTTALQLALAAMEVRNGDEVVIPDQTIISCALAPLYLGASPVVVDVERDTFCIDVSKIEEKITPKTKVIMPVHLYGQCCDMDRILAIAKKHHLYVLEDAAEAIGAEYKGEKAGSIGDIGSFSLFANKLITSGEGGVLTTNSVELYEKMVNLKDLAHSKEKRFWHEEMGFNFRMTNYQCALALASLEEVEISLAHKQSMAEWYNSGLDGIKGLTIPITADYNNINSFWMYTVLVENDFGMSRDEFVSKLWKDYKVQVRTFFYPIHSQPVFKKRGLFKSEKCPVSENLSKKGLYLPSGLTLTKNQAERVIYAIKAMKGGS</sequence>
<evidence type="ECO:0000256" key="2">
    <source>
        <dbReference type="PIRSR" id="PIRSR000390-2"/>
    </source>
</evidence>